<evidence type="ECO:0000256" key="1">
    <source>
        <dbReference type="ARBA" id="ARBA00007120"/>
    </source>
</evidence>
<dbReference type="NCBIfam" id="TIGR00481">
    <property type="entry name" value="YbhB/YbcL family Raf kinase inhibitor-like protein"/>
    <property type="match status" value="1"/>
</dbReference>
<dbReference type="PANTHER" id="PTHR30289">
    <property type="entry name" value="UNCHARACTERIZED PROTEIN YBCL-RELATED"/>
    <property type="match status" value="1"/>
</dbReference>
<evidence type="ECO:0000256" key="2">
    <source>
        <dbReference type="SAM" id="MobiDB-lite"/>
    </source>
</evidence>
<dbReference type="InterPro" id="IPR008914">
    <property type="entry name" value="PEBP"/>
</dbReference>
<dbReference type="Proteomes" id="UP000319516">
    <property type="component" value="Unassembled WGS sequence"/>
</dbReference>
<dbReference type="PANTHER" id="PTHR30289:SF1">
    <property type="entry name" value="PEBP (PHOSPHATIDYLETHANOLAMINE-BINDING PROTEIN) FAMILY PROTEIN"/>
    <property type="match status" value="1"/>
</dbReference>
<protein>
    <submittedName>
        <fullName evidence="3">PBP family phospholipid-binding protein</fullName>
    </submittedName>
</protein>
<gene>
    <name evidence="3" type="ORF">FB467_0126</name>
</gene>
<dbReference type="InterPro" id="IPR036610">
    <property type="entry name" value="PEBP-like_sf"/>
</dbReference>
<accession>A0A542YLY9</accession>
<evidence type="ECO:0000313" key="4">
    <source>
        <dbReference type="Proteomes" id="UP000319516"/>
    </source>
</evidence>
<proteinExistence type="inferred from homology"/>
<keyword evidence="4" id="KW-1185">Reference proteome</keyword>
<dbReference type="EMBL" id="VFOP01000001">
    <property type="protein sequence ID" value="TQL49061.1"/>
    <property type="molecule type" value="Genomic_DNA"/>
</dbReference>
<sequence length="150" mass="16377">MAENLTITSEDFTADGPIPDRLANAHENETPSLRISGVPDGTVELAVVCHDPDAPRPRGWVHWAVYGIPPETTELGAGNVDQFRVGANDWDKQQWGGPQPPSGHGVHRYYFWVYALSAPVDGAPSYAEFLDRHAGDVLAQNRVVGTYETP</sequence>
<comment type="caution">
    <text evidence="3">The sequence shown here is derived from an EMBL/GenBank/DDBJ whole genome shotgun (WGS) entry which is preliminary data.</text>
</comment>
<dbReference type="Gene3D" id="3.90.280.10">
    <property type="entry name" value="PEBP-like"/>
    <property type="match status" value="1"/>
</dbReference>
<feature type="compositionally biased region" description="Polar residues" evidence="2">
    <location>
        <begin position="1"/>
        <end position="11"/>
    </location>
</feature>
<dbReference type="RefSeq" id="WP_141783368.1">
    <property type="nucleotide sequence ID" value="NZ_BAAAIK010000008.1"/>
</dbReference>
<dbReference type="SUPFAM" id="SSF49777">
    <property type="entry name" value="PEBP-like"/>
    <property type="match status" value="1"/>
</dbReference>
<dbReference type="CDD" id="cd00865">
    <property type="entry name" value="PEBP_bact_arch"/>
    <property type="match status" value="1"/>
</dbReference>
<dbReference type="AlphaFoldDB" id="A0A542YLY9"/>
<dbReference type="Pfam" id="PF01161">
    <property type="entry name" value="PBP"/>
    <property type="match status" value="1"/>
</dbReference>
<evidence type="ECO:0000313" key="3">
    <source>
        <dbReference type="EMBL" id="TQL49061.1"/>
    </source>
</evidence>
<reference evidence="3 4" key="1">
    <citation type="submission" date="2019-06" db="EMBL/GenBank/DDBJ databases">
        <title>Sequencing the genomes of 1000 actinobacteria strains.</title>
        <authorList>
            <person name="Klenk H.-P."/>
        </authorList>
    </citation>
    <scope>NUCLEOTIDE SEQUENCE [LARGE SCALE GENOMIC DNA]</scope>
    <source>
        <strain evidence="3 4">DSM 12335</strain>
    </source>
</reference>
<organism evidence="3 4">
    <name type="scientific">Ornithinicoccus hortensis</name>
    <dbReference type="NCBI Taxonomy" id="82346"/>
    <lineage>
        <taxon>Bacteria</taxon>
        <taxon>Bacillati</taxon>
        <taxon>Actinomycetota</taxon>
        <taxon>Actinomycetes</taxon>
        <taxon>Micrococcales</taxon>
        <taxon>Intrasporangiaceae</taxon>
        <taxon>Ornithinicoccus</taxon>
    </lineage>
</organism>
<feature type="region of interest" description="Disordered" evidence="2">
    <location>
        <begin position="1"/>
        <end position="24"/>
    </location>
</feature>
<dbReference type="InterPro" id="IPR005247">
    <property type="entry name" value="YbhB_YbcL/LppC-like"/>
</dbReference>
<comment type="similarity">
    <text evidence="1">Belongs to the UPF0098 family.</text>
</comment>
<name>A0A542YLY9_9MICO</name>
<dbReference type="OrthoDB" id="9797506at2"/>